<evidence type="ECO:0000256" key="3">
    <source>
        <dbReference type="ARBA" id="ARBA00023163"/>
    </source>
</evidence>
<reference evidence="6 7" key="1">
    <citation type="submission" date="2019-03" db="EMBL/GenBank/DDBJ databases">
        <title>Deep-cultivation of Planctomycetes and their phenomic and genomic characterization uncovers novel biology.</title>
        <authorList>
            <person name="Wiegand S."/>
            <person name="Jogler M."/>
            <person name="Boedeker C."/>
            <person name="Pinto D."/>
            <person name="Vollmers J."/>
            <person name="Rivas-Marin E."/>
            <person name="Kohn T."/>
            <person name="Peeters S.H."/>
            <person name="Heuer A."/>
            <person name="Rast P."/>
            <person name="Oberbeckmann S."/>
            <person name="Bunk B."/>
            <person name="Jeske O."/>
            <person name="Meyerdierks A."/>
            <person name="Storesund J.E."/>
            <person name="Kallscheuer N."/>
            <person name="Luecker S."/>
            <person name="Lage O.M."/>
            <person name="Pohl T."/>
            <person name="Merkel B.J."/>
            <person name="Hornburger P."/>
            <person name="Mueller R.-W."/>
            <person name="Bruemmer F."/>
            <person name="Labrenz M."/>
            <person name="Spormann A.M."/>
            <person name="Op den Camp H."/>
            <person name="Overmann J."/>
            <person name="Amann R."/>
            <person name="Jetten M.S.M."/>
            <person name="Mascher T."/>
            <person name="Medema M.H."/>
            <person name="Devos D.P."/>
            <person name="Kaster A.-K."/>
            <person name="Ovreas L."/>
            <person name="Rohde M."/>
            <person name="Galperin M.Y."/>
            <person name="Jogler C."/>
        </authorList>
    </citation>
    <scope>NUCLEOTIDE SEQUENCE [LARGE SCALE GENOMIC DNA]</scope>
    <source>
        <strain evidence="6 7">Enr10</strain>
    </source>
</reference>
<feature type="region of interest" description="Disordered" evidence="4">
    <location>
        <begin position="1"/>
        <end position="25"/>
    </location>
</feature>
<dbReference type="GO" id="GO:0003700">
    <property type="term" value="F:DNA-binding transcription factor activity"/>
    <property type="evidence" value="ECO:0007669"/>
    <property type="project" value="InterPro"/>
</dbReference>
<protein>
    <submittedName>
        <fullName evidence="6">Xylose operon regulatory protein</fullName>
    </submittedName>
</protein>
<keyword evidence="2" id="KW-0238">DNA-binding</keyword>
<dbReference type="Proteomes" id="UP000315647">
    <property type="component" value="Chromosome"/>
</dbReference>
<keyword evidence="7" id="KW-1185">Reference proteome</keyword>
<keyword evidence="3" id="KW-0804">Transcription</keyword>
<organism evidence="6 7">
    <name type="scientific">Gimesia panareensis</name>
    <dbReference type="NCBI Taxonomy" id="2527978"/>
    <lineage>
        <taxon>Bacteria</taxon>
        <taxon>Pseudomonadati</taxon>
        <taxon>Planctomycetota</taxon>
        <taxon>Planctomycetia</taxon>
        <taxon>Planctomycetales</taxon>
        <taxon>Planctomycetaceae</taxon>
        <taxon>Gimesia</taxon>
    </lineage>
</organism>
<dbReference type="InterPro" id="IPR054031">
    <property type="entry name" value="XylR_PBP1"/>
</dbReference>
<proteinExistence type="predicted"/>
<dbReference type="InterPro" id="IPR009057">
    <property type="entry name" value="Homeodomain-like_sf"/>
</dbReference>
<dbReference type="EMBL" id="CP037421">
    <property type="protein sequence ID" value="QDT25307.1"/>
    <property type="molecule type" value="Genomic_DNA"/>
</dbReference>
<evidence type="ECO:0000313" key="7">
    <source>
        <dbReference type="Proteomes" id="UP000315647"/>
    </source>
</evidence>
<evidence type="ECO:0000256" key="1">
    <source>
        <dbReference type="ARBA" id="ARBA00023015"/>
    </source>
</evidence>
<gene>
    <name evidence="6" type="primary">xylR_2</name>
    <name evidence="6" type="ORF">Enr10x_06020</name>
</gene>
<dbReference type="Pfam" id="PF12833">
    <property type="entry name" value="HTH_18"/>
    <property type="match status" value="1"/>
</dbReference>
<feature type="domain" description="HTH araC/xylS-type" evidence="5">
    <location>
        <begin position="309"/>
        <end position="407"/>
    </location>
</feature>
<dbReference type="InterPro" id="IPR046335">
    <property type="entry name" value="LacI/GalR-like_sensor"/>
</dbReference>
<dbReference type="CDD" id="cd01543">
    <property type="entry name" value="PBP1_XylR"/>
    <property type="match status" value="1"/>
</dbReference>
<dbReference type="PROSITE" id="PS00041">
    <property type="entry name" value="HTH_ARAC_FAMILY_1"/>
    <property type="match status" value="1"/>
</dbReference>
<dbReference type="SMART" id="SM00342">
    <property type="entry name" value="HTH_ARAC"/>
    <property type="match status" value="1"/>
</dbReference>
<evidence type="ECO:0000256" key="2">
    <source>
        <dbReference type="ARBA" id="ARBA00023125"/>
    </source>
</evidence>
<dbReference type="Pfam" id="PF22177">
    <property type="entry name" value="PBP1_XylR"/>
    <property type="match status" value="1"/>
</dbReference>
<dbReference type="SUPFAM" id="SSF53822">
    <property type="entry name" value="Periplasmic binding protein-like I"/>
    <property type="match status" value="1"/>
</dbReference>
<evidence type="ECO:0000313" key="6">
    <source>
        <dbReference type="EMBL" id="QDT25307.1"/>
    </source>
</evidence>
<dbReference type="AlphaFoldDB" id="A0A517Q0Z1"/>
<dbReference type="Gene3D" id="1.10.10.60">
    <property type="entry name" value="Homeodomain-like"/>
    <property type="match status" value="1"/>
</dbReference>
<dbReference type="SUPFAM" id="SSF46689">
    <property type="entry name" value="Homeodomain-like"/>
    <property type="match status" value="1"/>
</dbReference>
<dbReference type="Gene3D" id="3.40.50.2300">
    <property type="match status" value="2"/>
</dbReference>
<dbReference type="GO" id="GO:0000976">
    <property type="term" value="F:transcription cis-regulatory region binding"/>
    <property type="evidence" value="ECO:0007669"/>
    <property type="project" value="TreeGrafter"/>
</dbReference>
<dbReference type="PROSITE" id="PS01124">
    <property type="entry name" value="HTH_ARAC_FAMILY_2"/>
    <property type="match status" value="1"/>
</dbReference>
<dbReference type="InterPro" id="IPR018060">
    <property type="entry name" value="HTH_AraC"/>
</dbReference>
<evidence type="ECO:0000256" key="4">
    <source>
        <dbReference type="SAM" id="MobiDB-lite"/>
    </source>
</evidence>
<feature type="compositionally biased region" description="Polar residues" evidence="4">
    <location>
        <begin position="9"/>
        <end position="18"/>
    </location>
</feature>
<dbReference type="InterPro" id="IPR018062">
    <property type="entry name" value="HTH_AraC-typ_CS"/>
</dbReference>
<dbReference type="Pfam" id="PF13377">
    <property type="entry name" value="Peripla_BP_3"/>
    <property type="match status" value="1"/>
</dbReference>
<keyword evidence="1" id="KW-0805">Transcription regulation</keyword>
<dbReference type="PANTHER" id="PTHR30146:SF24">
    <property type="entry name" value="XYLOSE OPERON REGULATORY PROTEIN"/>
    <property type="match status" value="1"/>
</dbReference>
<dbReference type="InterPro" id="IPR028082">
    <property type="entry name" value="Peripla_BP_I"/>
</dbReference>
<sequence>MPDELSRNPFKNITFTSPTIPPETGPMKSRPSIALLIESSNSYARGLLRGIMAYIHEHHSWSIYLPEHGRGNVPVNWLNSWHGDGIIARIENTKIAEAVVNCGVPAVDVSAARLAPSLPWVETDDRAIASLAAQHLIERGFQHYAFCGDHRFNWSRWREDHFQNVIRDAGYLCHAYPQTTGRKQAPPWEAEQQRLADWIQQLPKPVGIMACYDIKAQQLLDVCRTINVSVPEEVAIIGVDNDEILCNLSEPPLSSVIPNTRLTGYEAAALLDRMIAGEPVSSDAHLIKPLGIATRQSTDIQAIDDKLISDAVRFIRQQACEGINVQDVLKSVPLSRRVLESRFQKIIGRSPHEEIMRIRLDRVKQLLEETELPLIEIANRTGFRHSEYLNVAFKKQTGTTPGQFRRERKQTR</sequence>
<accession>A0A517Q0Z1</accession>
<dbReference type="PANTHER" id="PTHR30146">
    <property type="entry name" value="LACI-RELATED TRANSCRIPTIONAL REPRESSOR"/>
    <property type="match status" value="1"/>
</dbReference>
<name>A0A517Q0Z1_9PLAN</name>
<evidence type="ECO:0000259" key="5">
    <source>
        <dbReference type="PROSITE" id="PS01124"/>
    </source>
</evidence>